<dbReference type="Gene3D" id="3.40.50.720">
    <property type="entry name" value="NAD(P)-binding Rossmann-like Domain"/>
    <property type="match status" value="1"/>
</dbReference>
<dbReference type="CDD" id="cd05233">
    <property type="entry name" value="SDR_c"/>
    <property type="match status" value="1"/>
</dbReference>
<dbReference type="FunFam" id="3.40.50.720:FF:000084">
    <property type="entry name" value="Short-chain dehydrogenase reductase"/>
    <property type="match status" value="1"/>
</dbReference>
<evidence type="ECO:0000256" key="1">
    <source>
        <dbReference type="ARBA" id="ARBA00006484"/>
    </source>
</evidence>
<keyword evidence="5" id="KW-1185">Reference proteome</keyword>
<evidence type="ECO:0000256" key="2">
    <source>
        <dbReference type="ARBA" id="ARBA00023002"/>
    </source>
</evidence>
<dbReference type="GO" id="GO:0016020">
    <property type="term" value="C:membrane"/>
    <property type="evidence" value="ECO:0007669"/>
    <property type="project" value="TreeGrafter"/>
</dbReference>
<dbReference type="Proteomes" id="UP001139971">
    <property type="component" value="Unassembled WGS sequence"/>
</dbReference>
<dbReference type="SUPFAM" id="SSF51735">
    <property type="entry name" value="NAD(P)-binding Rossmann-fold domains"/>
    <property type="match status" value="1"/>
</dbReference>
<evidence type="ECO:0000313" key="4">
    <source>
        <dbReference type="EMBL" id="MDC8013276.1"/>
    </source>
</evidence>
<dbReference type="AlphaFoldDB" id="A0A9X3YLR7"/>
<dbReference type="RefSeq" id="WP_263545486.1">
    <property type="nucleotide sequence ID" value="NZ_JAOVZO020000017.1"/>
</dbReference>
<protein>
    <submittedName>
        <fullName evidence="4">SDR family NAD(P)-dependent oxidoreductase</fullName>
    </submittedName>
</protein>
<evidence type="ECO:0000313" key="5">
    <source>
        <dbReference type="Proteomes" id="UP001139971"/>
    </source>
</evidence>
<dbReference type="GO" id="GO:0016491">
    <property type="term" value="F:oxidoreductase activity"/>
    <property type="evidence" value="ECO:0007669"/>
    <property type="project" value="UniProtKB-KW"/>
</dbReference>
<dbReference type="InterPro" id="IPR020904">
    <property type="entry name" value="Sc_DH/Rdtase_CS"/>
</dbReference>
<sequence length="269" mass="28730">MQPGRVLITGAGSGLGRALALRYASAGWRVGVADIVGERAELVAGEARTLGATAEAFVVDVGDDASVDRLRDAALAKLGGIDHLINNAGVSSAGSVMETSLDDWRWMLDINLMSVVRGCRAFLPAMVAQQRGHIVNTASFAGIACASGMAAYSTAKAGVIALSESLRADMAVAQTGVNVSVVCPSFFRTNLLENWRGPERARTMASKLMDRAGETADDIAGAVYDGVMAGRFMIVPTSPERTRWRLKRFFPEFYFRKLVQALREAGRTL</sequence>
<dbReference type="PRINTS" id="PR00081">
    <property type="entry name" value="GDHRDH"/>
</dbReference>
<dbReference type="PANTHER" id="PTHR44196">
    <property type="entry name" value="DEHYDROGENASE/REDUCTASE SDR FAMILY MEMBER 7B"/>
    <property type="match status" value="1"/>
</dbReference>
<dbReference type="PROSITE" id="PS00061">
    <property type="entry name" value="ADH_SHORT"/>
    <property type="match status" value="1"/>
</dbReference>
<proteinExistence type="inferred from homology"/>
<dbReference type="InterPro" id="IPR002347">
    <property type="entry name" value="SDR_fam"/>
</dbReference>
<dbReference type="Pfam" id="PF00106">
    <property type="entry name" value="adh_short"/>
    <property type="match status" value="1"/>
</dbReference>
<name>A0A9X3YLR7_9GAMM</name>
<dbReference type="PANTHER" id="PTHR44196:SF1">
    <property type="entry name" value="DEHYDROGENASE_REDUCTASE SDR FAMILY MEMBER 7B"/>
    <property type="match status" value="1"/>
</dbReference>
<dbReference type="PRINTS" id="PR00080">
    <property type="entry name" value="SDRFAMILY"/>
</dbReference>
<dbReference type="EMBL" id="JAOVZO020000017">
    <property type="protein sequence ID" value="MDC8013276.1"/>
    <property type="molecule type" value="Genomic_DNA"/>
</dbReference>
<accession>A0A9X3YLR7</accession>
<dbReference type="InterPro" id="IPR036291">
    <property type="entry name" value="NAD(P)-bd_dom_sf"/>
</dbReference>
<comment type="caution">
    <text evidence="4">The sequence shown here is derived from an EMBL/GenBank/DDBJ whole genome shotgun (WGS) entry which is preliminary data.</text>
</comment>
<evidence type="ECO:0000256" key="3">
    <source>
        <dbReference type="RuleBase" id="RU000363"/>
    </source>
</evidence>
<gene>
    <name evidence="4" type="ORF">OD750_012070</name>
</gene>
<keyword evidence="2" id="KW-0560">Oxidoreductase</keyword>
<comment type="similarity">
    <text evidence="1 3">Belongs to the short-chain dehydrogenases/reductases (SDR) family.</text>
</comment>
<organism evidence="4 5">
    <name type="scientific">Tahibacter soli</name>
    <dbReference type="NCBI Taxonomy" id="2983605"/>
    <lineage>
        <taxon>Bacteria</taxon>
        <taxon>Pseudomonadati</taxon>
        <taxon>Pseudomonadota</taxon>
        <taxon>Gammaproteobacteria</taxon>
        <taxon>Lysobacterales</taxon>
        <taxon>Rhodanobacteraceae</taxon>
        <taxon>Tahibacter</taxon>
    </lineage>
</organism>
<reference evidence="4" key="1">
    <citation type="submission" date="2023-02" db="EMBL/GenBank/DDBJ databases">
        <title>Tahibacter soli sp. nov. isolated from soil.</title>
        <authorList>
            <person name="Baek J.H."/>
            <person name="Lee J.K."/>
            <person name="Choi D.G."/>
            <person name="Jeon C.O."/>
        </authorList>
    </citation>
    <scope>NUCLEOTIDE SEQUENCE</scope>
    <source>
        <strain evidence="4">BL</strain>
    </source>
</reference>